<dbReference type="PROSITE" id="PS50937">
    <property type="entry name" value="HTH_MERR_2"/>
    <property type="match status" value="1"/>
</dbReference>
<reference evidence="6" key="2">
    <citation type="submission" date="2021-04" db="EMBL/GenBank/DDBJ databases">
        <authorList>
            <person name="Gilroy R."/>
        </authorList>
    </citation>
    <scope>NUCLEOTIDE SEQUENCE</scope>
    <source>
        <strain evidence="6">ChiGjej1B1-98</strain>
    </source>
</reference>
<proteinExistence type="predicted"/>
<feature type="domain" description="HTH merR-type" evidence="5">
    <location>
        <begin position="1"/>
        <end position="68"/>
    </location>
</feature>
<evidence type="ECO:0000256" key="2">
    <source>
        <dbReference type="ARBA" id="ARBA00023015"/>
    </source>
</evidence>
<sequence length="140" mass="16182">MKIGEVAKRVGVDVHVLRHWHDMGVVVPDRAESGHRIYTEEHIRRLRIVQSCQSVGMSLAEIRLVLHRDEEGRAEIIDLRLRWIRLQRAQLEDAEKFLEHVIGCTHDFLTRCSDCTKYASKDWSANHQAGRADSLMTNNS</sequence>
<evidence type="ECO:0000313" key="6">
    <source>
        <dbReference type="EMBL" id="HIY67296.1"/>
    </source>
</evidence>
<dbReference type="SMART" id="SM00422">
    <property type="entry name" value="HTH_MERR"/>
    <property type="match status" value="1"/>
</dbReference>
<dbReference type="InterPro" id="IPR000551">
    <property type="entry name" value="MerR-type_HTH_dom"/>
</dbReference>
<dbReference type="Gene3D" id="1.10.1660.10">
    <property type="match status" value="1"/>
</dbReference>
<dbReference type="GO" id="GO:0003700">
    <property type="term" value="F:DNA-binding transcription factor activity"/>
    <property type="evidence" value="ECO:0007669"/>
    <property type="project" value="InterPro"/>
</dbReference>
<dbReference type="InterPro" id="IPR009061">
    <property type="entry name" value="DNA-bd_dom_put_sf"/>
</dbReference>
<dbReference type="PANTHER" id="PTHR30204">
    <property type="entry name" value="REDOX-CYCLING DRUG-SENSING TRANSCRIPTIONAL ACTIVATOR SOXR"/>
    <property type="match status" value="1"/>
</dbReference>
<keyword evidence="3" id="KW-0238">DNA-binding</keyword>
<keyword evidence="4" id="KW-0804">Transcription</keyword>
<dbReference type="SUPFAM" id="SSF46955">
    <property type="entry name" value="Putative DNA-binding domain"/>
    <property type="match status" value="1"/>
</dbReference>
<dbReference type="CDD" id="cd00592">
    <property type="entry name" value="HTH_MerR-like"/>
    <property type="match status" value="1"/>
</dbReference>
<evidence type="ECO:0000256" key="3">
    <source>
        <dbReference type="ARBA" id="ARBA00023125"/>
    </source>
</evidence>
<dbReference type="InterPro" id="IPR047057">
    <property type="entry name" value="MerR_fam"/>
</dbReference>
<dbReference type="Pfam" id="PF13411">
    <property type="entry name" value="MerR_1"/>
    <property type="match status" value="1"/>
</dbReference>
<dbReference type="Proteomes" id="UP000824005">
    <property type="component" value="Unassembled WGS sequence"/>
</dbReference>
<dbReference type="PANTHER" id="PTHR30204:SF69">
    <property type="entry name" value="MERR-FAMILY TRANSCRIPTIONAL REGULATOR"/>
    <property type="match status" value="1"/>
</dbReference>
<evidence type="ECO:0000259" key="5">
    <source>
        <dbReference type="PROSITE" id="PS50937"/>
    </source>
</evidence>
<gene>
    <name evidence="6" type="ORF">H9830_13585</name>
</gene>
<reference evidence="6" key="1">
    <citation type="journal article" date="2021" name="PeerJ">
        <title>Extensive microbial diversity within the chicken gut microbiome revealed by metagenomics and culture.</title>
        <authorList>
            <person name="Gilroy R."/>
            <person name="Ravi A."/>
            <person name="Getino M."/>
            <person name="Pursley I."/>
            <person name="Horton D.L."/>
            <person name="Alikhan N.F."/>
            <person name="Baker D."/>
            <person name="Gharbi K."/>
            <person name="Hall N."/>
            <person name="Watson M."/>
            <person name="Adriaenssens E.M."/>
            <person name="Foster-Nyarko E."/>
            <person name="Jarju S."/>
            <person name="Secka A."/>
            <person name="Antonio M."/>
            <person name="Oren A."/>
            <person name="Chaudhuri R.R."/>
            <person name="La Ragione R."/>
            <person name="Hildebrand F."/>
            <person name="Pallen M.J."/>
        </authorList>
    </citation>
    <scope>NUCLEOTIDE SEQUENCE</scope>
    <source>
        <strain evidence="6">ChiGjej1B1-98</strain>
    </source>
</reference>
<keyword evidence="1" id="KW-0678">Repressor</keyword>
<name>A0A9D1YXV7_9MICO</name>
<dbReference type="AlphaFoldDB" id="A0A9D1YXV7"/>
<comment type="caution">
    <text evidence="6">The sequence shown here is derived from an EMBL/GenBank/DDBJ whole genome shotgun (WGS) entry which is preliminary data.</text>
</comment>
<organism evidence="6 7">
    <name type="scientific">Candidatus Agrococcus pullicola</name>
    <dbReference type="NCBI Taxonomy" id="2838429"/>
    <lineage>
        <taxon>Bacteria</taxon>
        <taxon>Bacillati</taxon>
        <taxon>Actinomycetota</taxon>
        <taxon>Actinomycetes</taxon>
        <taxon>Micrococcales</taxon>
        <taxon>Microbacteriaceae</taxon>
        <taxon>Agrococcus</taxon>
    </lineage>
</organism>
<protein>
    <submittedName>
        <fullName evidence="6">MerR family transcriptional regulator</fullName>
    </submittedName>
</protein>
<dbReference type="PRINTS" id="PR00040">
    <property type="entry name" value="HTHMERR"/>
</dbReference>
<keyword evidence="2" id="KW-0805">Transcription regulation</keyword>
<evidence type="ECO:0000313" key="7">
    <source>
        <dbReference type="Proteomes" id="UP000824005"/>
    </source>
</evidence>
<evidence type="ECO:0000256" key="1">
    <source>
        <dbReference type="ARBA" id="ARBA00022491"/>
    </source>
</evidence>
<dbReference type="GO" id="GO:0003677">
    <property type="term" value="F:DNA binding"/>
    <property type="evidence" value="ECO:0007669"/>
    <property type="project" value="UniProtKB-KW"/>
</dbReference>
<dbReference type="EMBL" id="DXDC01000410">
    <property type="protein sequence ID" value="HIY67296.1"/>
    <property type="molecule type" value="Genomic_DNA"/>
</dbReference>
<accession>A0A9D1YXV7</accession>
<evidence type="ECO:0000256" key="4">
    <source>
        <dbReference type="ARBA" id="ARBA00023163"/>
    </source>
</evidence>